<dbReference type="Pfam" id="PF25990">
    <property type="entry name" value="Beta-barrel_YknX"/>
    <property type="match status" value="1"/>
</dbReference>
<organism evidence="5 6">
    <name type="scientific">Clostridium isatidis</name>
    <dbReference type="NCBI Taxonomy" id="182773"/>
    <lineage>
        <taxon>Bacteria</taxon>
        <taxon>Bacillati</taxon>
        <taxon>Bacillota</taxon>
        <taxon>Clostridia</taxon>
        <taxon>Eubacteriales</taxon>
        <taxon>Clostridiaceae</taxon>
        <taxon>Clostridium</taxon>
    </lineage>
</organism>
<dbReference type="Gene3D" id="2.40.50.100">
    <property type="match status" value="1"/>
</dbReference>
<gene>
    <name evidence="5" type="ORF">BEN51_10790</name>
</gene>
<evidence type="ECO:0000313" key="6">
    <source>
        <dbReference type="Proteomes" id="UP000264883"/>
    </source>
</evidence>
<evidence type="ECO:0000259" key="4">
    <source>
        <dbReference type="Pfam" id="PF25990"/>
    </source>
</evidence>
<feature type="domain" description="YknX-like beta-barrel" evidence="4">
    <location>
        <begin position="221"/>
        <end position="304"/>
    </location>
</feature>
<evidence type="ECO:0000259" key="2">
    <source>
        <dbReference type="Pfam" id="PF25984"/>
    </source>
</evidence>
<dbReference type="Gene3D" id="2.40.420.20">
    <property type="match status" value="1"/>
</dbReference>
<dbReference type="Pfam" id="PF25989">
    <property type="entry name" value="YknX_C"/>
    <property type="match status" value="1"/>
</dbReference>
<protein>
    <submittedName>
        <fullName evidence="5">Uncharacterized protein</fullName>
    </submittedName>
</protein>
<dbReference type="KEGG" id="cia:BEN51_10790"/>
<keyword evidence="6" id="KW-1185">Reference proteome</keyword>
<dbReference type="Pfam" id="PF25984">
    <property type="entry name" value="BSH_YknX"/>
    <property type="match status" value="1"/>
</dbReference>
<feature type="domain" description="YknX-like C-terminal permuted SH3-like" evidence="3">
    <location>
        <begin position="313"/>
        <end position="379"/>
    </location>
</feature>
<dbReference type="InterPro" id="IPR058637">
    <property type="entry name" value="YknX-like_C"/>
</dbReference>
<dbReference type="EMBL" id="CP016786">
    <property type="protein sequence ID" value="ASW43951.1"/>
    <property type="molecule type" value="Genomic_DNA"/>
</dbReference>
<dbReference type="AlphaFoldDB" id="A0A343JEJ3"/>
<sequence length="379" mass="42180">MKKRKLVIGTILIAAINIVISGCTSLNSKETKMKLLSIPSKEKVFINGTIVPMEKEEIYLDPTKGAVEILSVENGQTVKKGDTLFTYKNEQITDQIAQLNLQLEAAKKERQELLAQKEELKKQEELLKKQAQEQEKKASQEELNLLVQQSDTKFQTENLASTQISTTAVDNQISLYEKQIASLSEKEYYTVTSPIDGRIILSDNEKDATQPYIIIESDTLYIKGSVSEKDYLKIKAEQAVEATILSSGDIVKGKIASLGDRPISNAIPAASQLNSTAASDLSYYEVKINLDSQEKLINGFHVQAVVELTDSPIEIPKSSLINEEGKTYVYKVEDNLLVKQEINYTEAEGDKVIVNSGLVEEDQIVELPTEEMKEGMPVE</sequence>
<dbReference type="GO" id="GO:0015562">
    <property type="term" value="F:efflux transmembrane transporter activity"/>
    <property type="evidence" value="ECO:0007669"/>
    <property type="project" value="TreeGrafter"/>
</dbReference>
<feature type="domain" description="YknX-like barrel-sandwich hybrid" evidence="2">
    <location>
        <begin position="56"/>
        <end position="209"/>
    </location>
</feature>
<dbReference type="Gene3D" id="1.10.287.470">
    <property type="entry name" value="Helix hairpin bin"/>
    <property type="match status" value="1"/>
</dbReference>
<dbReference type="Proteomes" id="UP000264883">
    <property type="component" value="Chromosome"/>
</dbReference>
<dbReference type="InterPro" id="IPR058639">
    <property type="entry name" value="BSH_YknX-like"/>
</dbReference>
<feature type="coiled-coil region" evidence="1">
    <location>
        <begin position="89"/>
        <end position="149"/>
    </location>
</feature>
<dbReference type="PANTHER" id="PTHR30469">
    <property type="entry name" value="MULTIDRUG RESISTANCE PROTEIN MDTA"/>
    <property type="match status" value="1"/>
</dbReference>
<name>A0A343JEJ3_9CLOT</name>
<evidence type="ECO:0000259" key="3">
    <source>
        <dbReference type="Pfam" id="PF25989"/>
    </source>
</evidence>
<dbReference type="OrthoDB" id="2155027at2"/>
<keyword evidence="1" id="KW-0175">Coiled coil</keyword>
<dbReference type="InterPro" id="IPR058636">
    <property type="entry name" value="Beta-barrel_YknX"/>
</dbReference>
<dbReference type="RefSeq" id="WP_119866079.1">
    <property type="nucleotide sequence ID" value="NZ_CP016786.1"/>
</dbReference>
<accession>A0A343JEJ3</accession>
<dbReference type="GO" id="GO:1990281">
    <property type="term" value="C:efflux pump complex"/>
    <property type="evidence" value="ECO:0007669"/>
    <property type="project" value="TreeGrafter"/>
</dbReference>
<proteinExistence type="predicted"/>
<evidence type="ECO:0000313" key="5">
    <source>
        <dbReference type="EMBL" id="ASW43951.1"/>
    </source>
</evidence>
<evidence type="ECO:0000256" key="1">
    <source>
        <dbReference type="SAM" id="Coils"/>
    </source>
</evidence>
<dbReference type="Gene3D" id="2.40.30.170">
    <property type="match status" value="1"/>
</dbReference>
<dbReference type="PROSITE" id="PS51257">
    <property type="entry name" value="PROKAR_LIPOPROTEIN"/>
    <property type="match status" value="1"/>
</dbReference>
<reference evidence="5 6" key="1">
    <citation type="submission" date="2016-08" db="EMBL/GenBank/DDBJ databases">
        <title>Complete Genome Sequence Of The Indigo Reducing Clostridium isatidis DSM15098.</title>
        <authorList>
            <person name="Little G.T."/>
            <person name="Minton N.P."/>
        </authorList>
    </citation>
    <scope>NUCLEOTIDE SEQUENCE [LARGE SCALE GENOMIC DNA]</scope>
    <source>
        <strain evidence="5 6">DSM 15098</strain>
    </source>
</reference>